<dbReference type="EMBL" id="JQZV01000013">
    <property type="protein sequence ID" value="KGN91941.1"/>
    <property type="molecule type" value="Genomic_DNA"/>
</dbReference>
<dbReference type="Gene3D" id="3.40.630.30">
    <property type="match status" value="1"/>
</dbReference>
<comment type="caution">
    <text evidence="2">The sequence shown here is derived from an EMBL/GenBank/DDBJ whole genome shotgun (WGS) entry which is preliminary data.</text>
</comment>
<dbReference type="InterPro" id="IPR016181">
    <property type="entry name" value="Acyl_CoA_acyltransferase"/>
</dbReference>
<reference evidence="2 3" key="1">
    <citation type="submission" date="2014-08" db="EMBL/GenBank/DDBJ databases">
        <title>Porphyromonas canoris strain:OH2762 Genome sequencing.</title>
        <authorList>
            <person name="Wallis C."/>
            <person name="Deusch O."/>
            <person name="O'Flynn C."/>
            <person name="Davis I."/>
            <person name="Jospin G."/>
            <person name="Darling A.E."/>
            <person name="Coil D.A."/>
            <person name="Alexiev A."/>
            <person name="Horsfall A."/>
            <person name="Kirkwood N."/>
            <person name="Harris S."/>
            <person name="Eisen J.A."/>
        </authorList>
    </citation>
    <scope>NUCLEOTIDE SEQUENCE [LARGE SCALE GENOMIC DNA]</scope>
    <source>
        <strain evidence="3">COT-108 OH2762</strain>
    </source>
</reference>
<gene>
    <name evidence="2" type="ORF">HQ43_07725</name>
</gene>
<evidence type="ECO:0000313" key="3">
    <source>
        <dbReference type="Proteomes" id="UP000030101"/>
    </source>
</evidence>
<dbReference type="PANTHER" id="PTHR43617">
    <property type="entry name" value="L-AMINO ACID N-ACETYLTRANSFERASE"/>
    <property type="match status" value="1"/>
</dbReference>
<organism evidence="2 3">
    <name type="scientific">Porphyromonas canoris</name>
    <dbReference type="NCBI Taxonomy" id="36875"/>
    <lineage>
        <taxon>Bacteria</taxon>
        <taxon>Pseudomonadati</taxon>
        <taxon>Bacteroidota</taxon>
        <taxon>Bacteroidia</taxon>
        <taxon>Bacteroidales</taxon>
        <taxon>Porphyromonadaceae</taxon>
        <taxon>Porphyromonas</taxon>
    </lineage>
</organism>
<dbReference type="SUPFAM" id="SSF55729">
    <property type="entry name" value="Acyl-CoA N-acyltransferases (Nat)"/>
    <property type="match status" value="1"/>
</dbReference>
<feature type="domain" description="N-acetyltransferase" evidence="1">
    <location>
        <begin position="7"/>
        <end position="162"/>
    </location>
</feature>
<dbReference type="InterPro" id="IPR050276">
    <property type="entry name" value="MshD_Acetyltransferase"/>
</dbReference>
<protein>
    <submittedName>
        <fullName evidence="2">Acetyltransferase</fullName>
    </submittedName>
</protein>
<keyword evidence="3" id="KW-1185">Reference proteome</keyword>
<dbReference type="Pfam" id="PF00583">
    <property type="entry name" value="Acetyltransf_1"/>
    <property type="match status" value="1"/>
</dbReference>
<sequence>MPDREKYKIREMKEAEYFLLKEFLYEAIFIPEGIAPPPKSIVEHPLLQIYIEDFGSKPDDKCFVAEAGGKVVGAVWVRIIDDFGHIDDDTPSFSISLYKEYRNRGIGTEMMKQMLEWLAQKGYKKASLSVQKANYATKLYLKVGFEILEEKGDEYIMLYRIEK</sequence>
<dbReference type="PROSITE" id="PS51186">
    <property type="entry name" value="GNAT"/>
    <property type="match status" value="1"/>
</dbReference>
<dbReference type="Proteomes" id="UP000030101">
    <property type="component" value="Unassembled WGS sequence"/>
</dbReference>
<proteinExistence type="predicted"/>
<dbReference type="CDD" id="cd04301">
    <property type="entry name" value="NAT_SF"/>
    <property type="match status" value="1"/>
</dbReference>
<evidence type="ECO:0000259" key="1">
    <source>
        <dbReference type="PROSITE" id="PS51186"/>
    </source>
</evidence>
<dbReference type="InterPro" id="IPR000182">
    <property type="entry name" value="GNAT_dom"/>
</dbReference>
<dbReference type="RefSeq" id="WP_036791668.1">
    <property type="nucleotide sequence ID" value="NZ_JQZV01000013.1"/>
</dbReference>
<name>A0ABR4XKC4_9PORP</name>
<accession>A0ABR4XKC4</accession>
<evidence type="ECO:0000313" key="2">
    <source>
        <dbReference type="EMBL" id="KGN91941.1"/>
    </source>
</evidence>